<feature type="region of interest" description="Disordered" evidence="1">
    <location>
        <begin position="707"/>
        <end position="749"/>
    </location>
</feature>
<gene>
    <name evidence="2" type="ORF">CVT25_015906</name>
</gene>
<organism evidence="2 3">
    <name type="scientific">Psilocybe cyanescens</name>
    <dbReference type="NCBI Taxonomy" id="93625"/>
    <lineage>
        <taxon>Eukaryota</taxon>
        <taxon>Fungi</taxon>
        <taxon>Dikarya</taxon>
        <taxon>Basidiomycota</taxon>
        <taxon>Agaricomycotina</taxon>
        <taxon>Agaricomycetes</taxon>
        <taxon>Agaricomycetidae</taxon>
        <taxon>Agaricales</taxon>
        <taxon>Agaricineae</taxon>
        <taxon>Strophariaceae</taxon>
        <taxon>Psilocybe</taxon>
    </lineage>
</organism>
<reference evidence="2 3" key="1">
    <citation type="journal article" date="2018" name="Evol. Lett.">
        <title>Horizontal gene cluster transfer increased hallucinogenic mushroom diversity.</title>
        <authorList>
            <person name="Reynolds H.T."/>
            <person name="Vijayakumar V."/>
            <person name="Gluck-Thaler E."/>
            <person name="Korotkin H.B."/>
            <person name="Matheny P.B."/>
            <person name="Slot J.C."/>
        </authorList>
    </citation>
    <scope>NUCLEOTIDE SEQUENCE [LARGE SCALE GENOMIC DNA]</scope>
    <source>
        <strain evidence="2 3">2631</strain>
    </source>
</reference>
<comment type="caution">
    <text evidence="2">The sequence shown here is derived from an EMBL/GenBank/DDBJ whole genome shotgun (WGS) entry which is preliminary data.</text>
</comment>
<dbReference type="InParanoid" id="A0A409WS83"/>
<accession>A0A409WS83</accession>
<sequence>MSAITDLPTELLLEITSHFDHSKDTAQACLASTCQQFYGLFMQEVIAYQAKQLQLLLERSMIIPSLYVDSTIEIRKADDGSPERNFFDRPITELAIRVPHMTAIEVRSVRCLICWSKHLRNVELLATELCNLRDLAAIINTCVGKAGLSLRITGSVSQEQSPFIFSFHSNGLPIHVKADVADTSVAVTKQGKGFDFRSFFRRLLRLFPTSTSSTPQQTASEVKESPILSITVTRREPNFRIKFLPQPEFSSLYIDGPIPLHQSLYPITLNALNSPITSLTLHRISFTLYDWAQILPSITMPMLKDLAIGNLFIAFPDLLAFLERHESIENLFLTDNNVIGIAKLPSHSILPRLSTLATTSEYLLPFLQYKNLGYLPALVNIRMSNSRGVSGPSTAQYPYLYNDLHPVYDLISGAQFTKLRVTLDALRPNGLVDWLLYSTPTDRDGKATHHLAGVKTLIINSQDLSVSTELTKELEDWSITADFPGGISQSYDGNQITLLKIIETLIWTKCGQLEMLKLVTDLPTETLLEVASCIGPQDSMALAYLALTCRRLYSIYIQQVLDDQAAQLEQVSFLRKIKTTPSIDHQASNGPKRNLFDRVYNKIEVYVETMTLNETRSVRCLICRAKELQDVELLVTESSSLRNVVEVLGTCIGRTNLRLRVTTIPRKTGIMVRLFQSNITPNQITALTEPISTIHVARSVRVTTSVQISATPPTAQATPPMQSTTHTQVTPPTQAATSTQGTSNFPDTTTAIPMRRIWSFLPPRFRRSRLARTTPSSSSPSLSSTPSSDLSSSTPSFMNASSSSASTSNLSSSLNSTSSSSTPSLSPSIPPNYIPIEIRNNAAGTLIAGYASGTSYSGVQHELAFSISSLPKPQLSSLFIDGRMPFLGIIYPVTLNALNSHITSLSLHRMSIPPDEWARILPTTALPMLRNLTIGGLSIAFRDLVAFLERHESIETLILLENQAIGAANLPTYPILPKLTSLATSSDYILPFLHHKKLGNLPALLRLRIISYTSTGTDYSLHPVYDLLSEDDLGSSSSERDNKALGYLYGVKTLIVNSHDFSISPELSKELKEWTRDVQAVLRNSAFAATGLVHGRSDAWNDSITADLPACGGIRGVGRIGRKDHEWKSREDESNGRDELHFECA</sequence>
<feature type="region of interest" description="Disordered" evidence="1">
    <location>
        <begin position="770"/>
        <end position="827"/>
    </location>
</feature>
<evidence type="ECO:0008006" key="4">
    <source>
        <dbReference type="Google" id="ProtNLM"/>
    </source>
</evidence>
<name>A0A409WS83_PSICY</name>
<feature type="compositionally biased region" description="Low complexity" evidence="1">
    <location>
        <begin position="709"/>
        <end position="725"/>
    </location>
</feature>
<protein>
    <recommendedName>
        <fullName evidence="4">F-box domain-containing protein</fullName>
    </recommendedName>
</protein>
<evidence type="ECO:0000313" key="2">
    <source>
        <dbReference type="EMBL" id="PPQ81385.1"/>
    </source>
</evidence>
<dbReference type="CDD" id="cd09917">
    <property type="entry name" value="F-box_SF"/>
    <property type="match status" value="1"/>
</dbReference>
<keyword evidence="3" id="KW-1185">Reference proteome</keyword>
<proteinExistence type="predicted"/>
<dbReference type="EMBL" id="NHYD01003260">
    <property type="protein sequence ID" value="PPQ81385.1"/>
    <property type="molecule type" value="Genomic_DNA"/>
</dbReference>
<feature type="compositionally biased region" description="Low complexity" evidence="1">
    <location>
        <begin position="771"/>
        <end position="827"/>
    </location>
</feature>
<evidence type="ECO:0000256" key="1">
    <source>
        <dbReference type="SAM" id="MobiDB-lite"/>
    </source>
</evidence>
<dbReference type="OrthoDB" id="3071324at2759"/>
<dbReference type="AlphaFoldDB" id="A0A409WS83"/>
<feature type="compositionally biased region" description="Polar residues" evidence="1">
    <location>
        <begin position="726"/>
        <end position="749"/>
    </location>
</feature>
<evidence type="ECO:0000313" key="3">
    <source>
        <dbReference type="Proteomes" id="UP000283269"/>
    </source>
</evidence>
<dbReference type="Proteomes" id="UP000283269">
    <property type="component" value="Unassembled WGS sequence"/>
</dbReference>